<dbReference type="Proteomes" id="UP000029431">
    <property type="component" value="Chromosome"/>
</dbReference>
<dbReference type="PANTHER" id="PTHR36512:SF3">
    <property type="entry name" value="BLR5678 PROTEIN"/>
    <property type="match status" value="1"/>
</dbReference>
<accession>V9WC28</accession>
<protein>
    <submittedName>
        <fullName evidence="2">Putative peptidase</fullName>
    </submittedName>
</protein>
<dbReference type="KEGG" id="plv:ERIC2_c36950"/>
<dbReference type="eggNOG" id="COG3191">
    <property type="taxonomic scope" value="Bacteria"/>
</dbReference>
<organism evidence="2 3">
    <name type="scientific">Paenibacillus larvae subsp. larvae DSM 25430</name>
    <dbReference type="NCBI Taxonomy" id="697284"/>
    <lineage>
        <taxon>Bacteria</taxon>
        <taxon>Bacillati</taxon>
        <taxon>Bacillota</taxon>
        <taxon>Bacilli</taxon>
        <taxon>Bacillales</taxon>
        <taxon>Paenibacillaceae</taxon>
        <taxon>Paenibacillus</taxon>
    </lineage>
</organism>
<dbReference type="InterPro" id="IPR016117">
    <property type="entry name" value="ArgJ-like_dom_sf"/>
</dbReference>
<dbReference type="GO" id="GO:0004177">
    <property type="term" value="F:aminopeptidase activity"/>
    <property type="evidence" value="ECO:0007669"/>
    <property type="project" value="TreeGrafter"/>
</dbReference>
<keyword evidence="3" id="KW-1185">Reference proteome</keyword>
<dbReference type="AlphaFoldDB" id="V9WC28"/>
<evidence type="ECO:0000313" key="3">
    <source>
        <dbReference type="Proteomes" id="UP000029431"/>
    </source>
</evidence>
<proteinExistence type="inferred from homology"/>
<dbReference type="InterPro" id="IPR005321">
    <property type="entry name" value="Peptidase_S58_DmpA"/>
</dbReference>
<dbReference type="HOGENOM" id="CLU_1784955_0_0_9"/>
<dbReference type="SUPFAM" id="SSF56266">
    <property type="entry name" value="DmpA/ArgJ-like"/>
    <property type="match status" value="1"/>
</dbReference>
<dbReference type="PANTHER" id="PTHR36512">
    <property type="entry name" value="D-AMINOPEPTIDASE"/>
    <property type="match status" value="1"/>
</dbReference>
<dbReference type="EMBL" id="CP003355">
    <property type="protein sequence ID" value="AHD07409.1"/>
    <property type="molecule type" value="Genomic_DNA"/>
</dbReference>
<dbReference type="Gene3D" id="3.60.70.12">
    <property type="entry name" value="L-amino peptidase D-ALA esterase/amidase"/>
    <property type="match status" value="2"/>
</dbReference>
<comment type="similarity">
    <text evidence="1">Belongs to the peptidase S58 family.</text>
</comment>
<evidence type="ECO:0000313" key="2">
    <source>
        <dbReference type="EMBL" id="AHD07409.1"/>
    </source>
</evidence>
<sequence>MITDIPGILVGHAQNEEALTGCTAILFEGGDVCSVDVRDLHREPGKRPDREMGYGANSAASGGPFAEGNAGAGCRDFVGKLAGFQRAMKSGLGTASLHLPNGLIIGAMMAVNAVGEIRNPENGERVAGILGGFMIFRQVRTPLSR</sequence>
<name>V9WC28_9BACL</name>
<reference evidence="2 3" key="1">
    <citation type="journal article" date="2014" name="PLoS ONE">
        <title>How to Kill the Honey Bee Larva: Genomic Potential and Virulence Mechanisms of Paenibacillus larvae.</title>
        <authorList>
            <person name="Djukic M."/>
            <person name="Brzuszkiewicz E."/>
            <person name="Funfhaus A."/>
            <person name="Voss J."/>
            <person name="Gollnow K."/>
            <person name="Poppinga L."/>
            <person name="Liesegang H."/>
            <person name="Garcia-Gonzalez E."/>
            <person name="Genersch E."/>
            <person name="Daniel R."/>
        </authorList>
    </citation>
    <scope>NUCLEOTIDE SEQUENCE [LARGE SCALE GENOMIC DNA]</scope>
    <source>
        <strain evidence="2 3">DSM 25430</strain>
    </source>
</reference>
<evidence type="ECO:0000256" key="1">
    <source>
        <dbReference type="ARBA" id="ARBA00007068"/>
    </source>
</evidence>
<gene>
    <name evidence="2" type="ORF">ERIC2_c36950</name>
</gene>